<dbReference type="Pfam" id="PF02156">
    <property type="entry name" value="Glyco_hydro_26"/>
    <property type="match status" value="1"/>
</dbReference>
<evidence type="ECO:0000313" key="7">
    <source>
        <dbReference type="Proteomes" id="UP000054350"/>
    </source>
</evidence>
<dbReference type="PROSITE" id="PS51764">
    <property type="entry name" value="GH26"/>
    <property type="match status" value="1"/>
</dbReference>
<dbReference type="InterPro" id="IPR017853">
    <property type="entry name" value="GH"/>
</dbReference>
<accession>A0A0L0S913</accession>
<dbReference type="GO" id="GO:0006080">
    <property type="term" value="P:substituted mannan metabolic process"/>
    <property type="evidence" value="ECO:0007669"/>
    <property type="project" value="InterPro"/>
</dbReference>
<sequence>MGSKVVQKTLFSLSLLLTAAAIVFINVLLYSPSTRKSLLGANYTVFGVIPGAPAKPSAGTPARSPTNNRRILDPAAINGMYFGASIDWEAKDVPLSFNQRFGKPLPFVMYFANITTNGMALVSELKYIIDAVVRVDGAILGLTVMPMDPLEQLSDAVYDQLGRVCAEINKNGIPVMLRYAHEMNGNWFSYGQVPTAYKASFIKATNAVRKYTNLTSMVWAPNSPSGYPWLAAGSGPKAKSPDFIAMDTNQDGKLDYLDDPYTPYYPGDDYVDWIGFSVFHFGNNLNSNTMPVDGEFRGVIQYVAGTDKLAPTWDLYTQFSQARNKPFAVMETGAAYYPKNVKPGDPTEMDIKRAWWKQVYSTDTLTRFPLMKLVSWFDIAKEEQINGGETASSFLYRDFRISWDKTIADQFKADLPPRVFFEDAPEAALH</sequence>
<keyword evidence="7" id="KW-1185">Reference proteome</keyword>
<proteinExistence type="inferred from homology"/>
<evidence type="ECO:0000256" key="3">
    <source>
        <dbReference type="ARBA" id="ARBA00023295"/>
    </source>
</evidence>
<dbReference type="VEuPathDB" id="FungiDB:AMAG_04433"/>
<evidence type="ECO:0000256" key="2">
    <source>
        <dbReference type="ARBA" id="ARBA00022801"/>
    </source>
</evidence>
<evidence type="ECO:0000256" key="4">
    <source>
        <dbReference type="PROSITE-ProRule" id="PRU01100"/>
    </source>
</evidence>
<feature type="domain" description="GH26" evidence="5">
    <location>
        <begin position="19"/>
        <end position="404"/>
    </location>
</feature>
<dbReference type="InterPro" id="IPR022790">
    <property type="entry name" value="GH26_dom"/>
</dbReference>
<evidence type="ECO:0000256" key="1">
    <source>
        <dbReference type="ARBA" id="ARBA00007754"/>
    </source>
</evidence>
<dbReference type="AlphaFoldDB" id="A0A0L0S913"/>
<organism evidence="6 7">
    <name type="scientific">Allomyces macrogynus (strain ATCC 38327)</name>
    <name type="common">Allomyces javanicus var. macrogynus</name>
    <dbReference type="NCBI Taxonomy" id="578462"/>
    <lineage>
        <taxon>Eukaryota</taxon>
        <taxon>Fungi</taxon>
        <taxon>Fungi incertae sedis</taxon>
        <taxon>Blastocladiomycota</taxon>
        <taxon>Blastocladiomycetes</taxon>
        <taxon>Blastocladiales</taxon>
        <taxon>Blastocladiaceae</taxon>
        <taxon>Allomyces</taxon>
    </lineage>
</organism>
<dbReference type="EMBL" id="GG745333">
    <property type="protein sequence ID" value="KNE58895.1"/>
    <property type="molecule type" value="Genomic_DNA"/>
</dbReference>
<keyword evidence="2 4" id="KW-0378">Hydrolase</keyword>
<reference evidence="7" key="2">
    <citation type="submission" date="2009-11" db="EMBL/GenBank/DDBJ databases">
        <title>The Genome Sequence of Allomyces macrogynus strain ATCC 38327.</title>
        <authorList>
            <consortium name="The Broad Institute Genome Sequencing Platform"/>
            <person name="Russ C."/>
            <person name="Cuomo C."/>
            <person name="Shea T."/>
            <person name="Young S.K."/>
            <person name="Zeng Q."/>
            <person name="Koehrsen M."/>
            <person name="Haas B."/>
            <person name="Borodovsky M."/>
            <person name="Guigo R."/>
            <person name="Alvarado L."/>
            <person name="Berlin A."/>
            <person name="Borenstein D."/>
            <person name="Chen Z."/>
            <person name="Engels R."/>
            <person name="Freedman E."/>
            <person name="Gellesch M."/>
            <person name="Goldberg J."/>
            <person name="Griggs A."/>
            <person name="Gujja S."/>
            <person name="Heiman D."/>
            <person name="Hepburn T."/>
            <person name="Howarth C."/>
            <person name="Jen D."/>
            <person name="Larson L."/>
            <person name="Lewis B."/>
            <person name="Mehta T."/>
            <person name="Park D."/>
            <person name="Pearson M."/>
            <person name="Roberts A."/>
            <person name="Saif S."/>
            <person name="Shenoy N."/>
            <person name="Sisk P."/>
            <person name="Stolte C."/>
            <person name="Sykes S."/>
            <person name="Walk T."/>
            <person name="White J."/>
            <person name="Yandava C."/>
            <person name="Burger G."/>
            <person name="Gray M.W."/>
            <person name="Holland P.W.H."/>
            <person name="King N."/>
            <person name="Lang F.B.F."/>
            <person name="Roger A.J."/>
            <person name="Ruiz-Trillo I."/>
            <person name="Lander E."/>
            <person name="Nusbaum C."/>
        </authorList>
    </citation>
    <scope>NUCLEOTIDE SEQUENCE [LARGE SCALE GENOMIC DNA]</scope>
    <source>
        <strain evidence="7">ATCC 38327</strain>
    </source>
</reference>
<feature type="active site" description="Nucleophile" evidence="4">
    <location>
        <position position="331"/>
    </location>
</feature>
<dbReference type="GO" id="GO:0016985">
    <property type="term" value="F:mannan endo-1,4-beta-mannosidase activity"/>
    <property type="evidence" value="ECO:0007669"/>
    <property type="project" value="InterPro"/>
</dbReference>
<gene>
    <name evidence="6" type="ORF">AMAG_04433</name>
</gene>
<dbReference type="eggNOG" id="ENOG502RQ70">
    <property type="taxonomic scope" value="Eukaryota"/>
</dbReference>
<reference evidence="6 7" key="1">
    <citation type="submission" date="2009-11" db="EMBL/GenBank/DDBJ databases">
        <title>Annotation of Allomyces macrogynus ATCC 38327.</title>
        <authorList>
            <consortium name="The Broad Institute Genome Sequencing Platform"/>
            <person name="Russ C."/>
            <person name="Cuomo C."/>
            <person name="Burger G."/>
            <person name="Gray M.W."/>
            <person name="Holland P.W.H."/>
            <person name="King N."/>
            <person name="Lang F.B.F."/>
            <person name="Roger A.J."/>
            <person name="Ruiz-Trillo I."/>
            <person name="Young S.K."/>
            <person name="Zeng Q."/>
            <person name="Gargeya S."/>
            <person name="Fitzgerald M."/>
            <person name="Haas B."/>
            <person name="Abouelleil A."/>
            <person name="Alvarado L."/>
            <person name="Arachchi H.M."/>
            <person name="Berlin A."/>
            <person name="Chapman S.B."/>
            <person name="Gearin G."/>
            <person name="Goldberg J."/>
            <person name="Griggs A."/>
            <person name="Gujja S."/>
            <person name="Hansen M."/>
            <person name="Heiman D."/>
            <person name="Howarth C."/>
            <person name="Larimer J."/>
            <person name="Lui A."/>
            <person name="MacDonald P.J.P."/>
            <person name="McCowen C."/>
            <person name="Montmayeur A."/>
            <person name="Murphy C."/>
            <person name="Neiman D."/>
            <person name="Pearson M."/>
            <person name="Priest M."/>
            <person name="Roberts A."/>
            <person name="Saif S."/>
            <person name="Shea T."/>
            <person name="Sisk P."/>
            <person name="Stolte C."/>
            <person name="Sykes S."/>
            <person name="Wortman J."/>
            <person name="Nusbaum C."/>
            <person name="Birren B."/>
        </authorList>
    </citation>
    <scope>NUCLEOTIDE SEQUENCE [LARGE SCALE GENOMIC DNA]</scope>
    <source>
        <strain evidence="6 7">ATCC 38327</strain>
    </source>
</reference>
<evidence type="ECO:0000313" key="6">
    <source>
        <dbReference type="EMBL" id="KNE58895.1"/>
    </source>
</evidence>
<evidence type="ECO:0000259" key="5">
    <source>
        <dbReference type="PROSITE" id="PS51764"/>
    </source>
</evidence>
<dbReference type="OrthoDB" id="428177at2759"/>
<dbReference type="SUPFAM" id="SSF51445">
    <property type="entry name" value="(Trans)glycosidases"/>
    <property type="match status" value="1"/>
</dbReference>
<name>A0A0L0S913_ALLM3</name>
<feature type="active site" description="Proton donor" evidence="4">
    <location>
        <position position="182"/>
    </location>
</feature>
<dbReference type="Proteomes" id="UP000054350">
    <property type="component" value="Unassembled WGS sequence"/>
</dbReference>
<dbReference type="InterPro" id="IPR000805">
    <property type="entry name" value="Glyco_hydro_26"/>
</dbReference>
<dbReference type="PANTHER" id="PTHR40079:SF4">
    <property type="entry name" value="GH26 DOMAIN-CONTAINING PROTEIN-RELATED"/>
    <property type="match status" value="1"/>
</dbReference>
<dbReference type="Gene3D" id="3.20.20.80">
    <property type="entry name" value="Glycosidases"/>
    <property type="match status" value="1"/>
</dbReference>
<keyword evidence="3 4" id="KW-0326">Glycosidase</keyword>
<comment type="similarity">
    <text evidence="1 4">Belongs to the glycosyl hydrolase 26 family.</text>
</comment>
<protein>
    <recommendedName>
        <fullName evidence="5">GH26 domain-containing protein</fullName>
    </recommendedName>
</protein>
<dbReference type="PANTHER" id="PTHR40079">
    <property type="entry name" value="MANNAN ENDO-1,4-BETA-MANNOSIDASE E-RELATED"/>
    <property type="match status" value="1"/>
</dbReference>